<dbReference type="AlphaFoldDB" id="A0A507DJU1"/>
<protein>
    <recommendedName>
        <fullName evidence="4">Trichohyalin-plectin-homology domain-containing protein</fullName>
    </recommendedName>
</protein>
<keyword evidence="3" id="KW-1185">Reference proteome</keyword>
<proteinExistence type="predicted"/>
<evidence type="ECO:0000313" key="2">
    <source>
        <dbReference type="EMBL" id="TPX51150.1"/>
    </source>
</evidence>
<evidence type="ECO:0000313" key="3">
    <source>
        <dbReference type="Proteomes" id="UP000317494"/>
    </source>
</evidence>
<dbReference type="PANTHER" id="PTHR28663">
    <property type="entry name" value="COILED-COIL DOMAIN-CONTAINING PROTEIN 173"/>
    <property type="match status" value="1"/>
</dbReference>
<gene>
    <name evidence="2" type="ORF">SeMB42_g02016</name>
</gene>
<feature type="compositionally biased region" description="Basic and acidic residues" evidence="1">
    <location>
        <begin position="462"/>
        <end position="475"/>
    </location>
</feature>
<feature type="region of interest" description="Disordered" evidence="1">
    <location>
        <begin position="212"/>
        <end position="240"/>
    </location>
</feature>
<reference evidence="2 3" key="1">
    <citation type="journal article" date="2019" name="Sci. Rep.">
        <title>Comparative genomics of chytrid fungi reveal insights into the obligate biotrophic and pathogenic lifestyle of Synchytrium endobioticum.</title>
        <authorList>
            <person name="van de Vossenberg B.T.L.H."/>
            <person name="Warris S."/>
            <person name="Nguyen H.D.T."/>
            <person name="van Gent-Pelzer M.P.E."/>
            <person name="Joly D.L."/>
            <person name="van de Geest H.C."/>
            <person name="Bonants P.J.M."/>
            <person name="Smith D.S."/>
            <person name="Levesque C.A."/>
            <person name="van der Lee T.A.J."/>
        </authorList>
    </citation>
    <scope>NUCLEOTIDE SEQUENCE [LARGE SCALE GENOMIC DNA]</scope>
    <source>
        <strain evidence="2 3">MB42</strain>
    </source>
</reference>
<dbReference type="InterPro" id="IPR039986">
    <property type="entry name" value="CFAP210"/>
</dbReference>
<dbReference type="Proteomes" id="UP000317494">
    <property type="component" value="Unassembled WGS sequence"/>
</dbReference>
<accession>A0A507DJU1</accession>
<name>A0A507DJU1_9FUNG</name>
<dbReference type="EMBL" id="QEAN01000058">
    <property type="protein sequence ID" value="TPX51150.1"/>
    <property type="molecule type" value="Genomic_DNA"/>
</dbReference>
<evidence type="ECO:0000256" key="1">
    <source>
        <dbReference type="SAM" id="MobiDB-lite"/>
    </source>
</evidence>
<dbReference type="STRING" id="286115.A0A507DJU1"/>
<organism evidence="2 3">
    <name type="scientific">Synchytrium endobioticum</name>
    <dbReference type="NCBI Taxonomy" id="286115"/>
    <lineage>
        <taxon>Eukaryota</taxon>
        <taxon>Fungi</taxon>
        <taxon>Fungi incertae sedis</taxon>
        <taxon>Chytridiomycota</taxon>
        <taxon>Chytridiomycota incertae sedis</taxon>
        <taxon>Chytridiomycetes</taxon>
        <taxon>Synchytriales</taxon>
        <taxon>Synchytriaceae</taxon>
        <taxon>Synchytrium</taxon>
    </lineage>
</organism>
<sequence>MCCRNSSKCIVYGCKDPHSRLCTQRKMSLDAKRGYYPGDAPSKGANDKTQALAVGIISLGDIKRIAEKLSGMSVEEQARIAQRQDRQEKQLLSKQRVSTWRNTLAGQRRAKLQAGNQRREAEERERLRLDEEFRQDSEARRNVVVERARRMQENERDPVRQLHSRLLLYNVLKVRDTQLLLKKERAGREEAIYHGYKVIAAAENAAAEAKDRNAADTAKARRLSTAAEQRQQHQQKMDKQVAEAKAMMQEGIAIRRADEEYRAAQVKSAAETKAKYMVFTQELVAMRDDVKSRKDAAKAHDIQQRLGNEAWIARKEKQTTMKRDLEATWFNQGIRTRELIGERSLGITDDIESKLNQQIARAVQDKDEKARCEAARKQEISKEQGQETKRHYIDTVQRKKEDKVKAKEEGQATLRVFLQQRDEYLENERRKKADALERGRELQKNHLAQMEESRRARLCAQQERRNDHSARDAQEREAHELAAYMETVQKEAWAQDNGRLQDYLQKALSQLKP</sequence>
<dbReference type="PANTHER" id="PTHR28663:SF1">
    <property type="entry name" value="CILIA- AND FLAGELLA- ASSOCIATED PROTEIN 210"/>
    <property type="match status" value="1"/>
</dbReference>
<feature type="region of interest" description="Disordered" evidence="1">
    <location>
        <begin position="448"/>
        <end position="475"/>
    </location>
</feature>
<comment type="caution">
    <text evidence="2">The sequence shown here is derived from an EMBL/GenBank/DDBJ whole genome shotgun (WGS) entry which is preliminary data.</text>
</comment>
<evidence type="ECO:0008006" key="4">
    <source>
        <dbReference type="Google" id="ProtNLM"/>
    </source>
</evidence>
<dbReference type="VEuPathDB" id="FungiDB:SeMB42_g02016"/>